<sequence length="270" mass="29968">MTTTRIQFCESQSSFSPAKRPRDEDWIDTSFSNSPGAVGRLRLPGVSNGRYESRHPILDVNGTTVGYLIDGAISLGYTFTCVYAGNCFWITHQSLSATLHGGGSAVSLVDKTGMFWFSSKGAKFDTVKSFGFGSSWVDSIRAFKLLDNGAYLLYLTNYGVCLFDARMRQIVAKVEFMELAYQWSDFALSPKVKLLAIGCSMADHKDPLDGEYRYKNFVRIYNLETGMAIGEQALPGDRKTLWTVNFSEDGHRIGVVSDSSTHVFELTASR</sequence>
<dbReference type="SUPFAM" id="SSF50969">
    <property type="entry name" value="YVTN repeat-like/Quinoprotein amine dehydrogenase"/>
    <property type="match status" value="1"/>
</dbReference>
<gene>
    <name evidence="1" type="ORF">SAMN05421510_10179</name>
</gene>
<proteinExistence type="predicted"/>
<dbReference type="Proteomes" id="UP000181998">
    <property type="component" value="Unassembled WGS sequence"/>
</dbReference>
<name>A0A1H9CUU5_9PROT</name>
<dbReference type="InterPro" id="IPR015943">
    <property type="entry name" value="WD40/YVTN_repeat-like_dom_sf"/>
</dbReference>
<dbReference type="EMBL" id="FOFX01000017">
    <property type="protein sequence ID" value="SEQ04980.1"/>
    <property type="molecule type" value="Genomic_DNA"/>
</dbReference>
<dbReference type="RefSeq" id="WP_074720598.1">
    <property type="nucleotide sequence ID" value="NZ_FOFX01000017.1"/>
</dbReference>
<dbReference type="Gene3D" id="2.130.10.10">
    <property type="entry name" value="YVTN repeat-like/Quinoprotein amine dehydrogenase"/>
    <property type="match status" value="1"/>
</dbReference>
<protein>
    <submittedName>
        <fullName evidence="1">Uncharacterized protein</fullName>
    </submittedName>
</protein>
<accession>A0A1H9CUU5</accession>
<dbReference type="AlphaFoldDB" id="A0A1H9CUU5"/>
<evidence type="ECO:0000313" key="1">
    <source>
        <dbReference type="EMBL" id="SEQ04980.1"/>
    </source>
</evidence>
<reference evidence="1 2" key="1">
    <citation type="submission" date="2016-10" db="EMBL/GenBank/DDBJ databases">
        <authorList>
            <person name="de Groot N.N."/>
        </authorList>
    </citation>
    <scope>NUCLEOTIDE SEQUENCE [LARGE SCALE GENOMIC DNA]</scope>
    <source>
        <strain evidence="1 2">Nm9</strain>
    </source>
</reference>
<dbReference type="InterPro" id="IPR011044">
    <property type="entry name" value="Quino_amine_DH_bsu"/>
</dbReference>
<organism evidence="1 2">
    <name type="scientific">Nitrosomonas ureae</name>
    <dbReference type="NCBI Taxonomy" id="44577"/>
    <lineage>
        <taxon>Bacteria</taxon>
        <taxon>Pseudomonadati</taxon>
        <taxon>Pseudomonadota</taxon>
        <taxon>Betaproteobacteria</taxon>
        <taxon>Nitrosomonadales</taxon>
        <taxon>Nitrosomonadaceae</taxon>
        <taxon>Nitrosomonas</taxon>
    </lineage>
</organism>
<evidence type="ECO:0000313" key="2">
    <source>
        <dbReference type="Proteomes" id="UP000181998"/>
    </source>
</evidence>